<dbReference type="RefSeq" id="WP_063155651.1">
    <property type="nucleotide sequence ID" value="NZ_CP039452.1"/>
</dbReference>
<proteinExistence type="predicted"/>
<organism evidence="3 4">
    <name type="scientific">Enterobacter bugandensis</name>
    <dbReference type="NCBI Taxonomy" id="881260"/>
    <lineage>
        <taxon>Bacteria</taxon>
        <taxon>Pseudomonadati</taxon>
        <taxon>Pseudomonadota</taxon>
        <taxon>Gammaproteobacteria</taxon>
        <taxon>Enterobacterales</taxon>
        <taxon>Enterobacteriaceae</taxon>
        <taxon>Enterobacter</taxon>
    </lineage>
</organism>
<dbReference type="Proteomes" id="UP000076063">
    <property type="component" value="Unassembled WGS sequence"/>
</dbReference>
<accession>A0A822WX26</accession>
<dbReference type="InterPro" id="IPR057522">
    <property type="entry name" value="HofO_C"/>
</dbReference>
<keyword evidence="1" id="KW-0812">Transmembrane</keyword>
<comment type="caution">
    <text evidence="3">The sequence shown here is derived from an EMBL/GenBank/DDBJ whole genome shotgun (WGS) entry which is preliminary data.</text>
</comment>
<reference evidence="3 4" key="1">
    <citation type="submission" date="2016-03" db="EMBL/GenBank/DDBJ databases">
        <authorList>
            <consortium name="Pathogen Informatics"/>
        </authorList>
    </citation>
    <scope>NUCLEOTIDE SEQUENCE [LARGE SCALE GENOMIC DNA]</scope>
    <source>
        <strain evidence="4">e1527</strain>
    </source>
</reference>
<evidence type="ECO:0000313" key="4">
    <source>
        <dbReference type="Proteomes" id="UP000076063"/>
    </source>
</evidence>
<evidence type="ECO:0000259" key="2">
    <source>
        <dbReference type="Pfam" id="PF25319"/>
    </source>
</evidence>
<dbReference type="AlphaFoldDB" id="A0A822WX26"/>
<name>A0A822WX26_9ENTR</name>
<feature type="transmembrane region" description="Helical" evidence="1">
    <location>
        <begin position="14"/>
        <end position="35"/>
    </location>
</feature>
<protein>
    <submittedName>
        <fullName evidence="3">DNA utilization protein HofO</fullName>
    </submittedName>
</protein>
<sequence length="151" mass="17055">METLLERWCESRPWCRLVCGGLGILLMGLTAWGVWLRPAERQCADQRQQLSQAARTNASLWPTASQVPFSPQNRTALEIKPFSPLDFQGEGTRVLHWKPLQNGGELALEAQWQAIPPLFSRLAQRDVRVAAFTLAPQSTALRLRLELEHAK</sequence>
<feature type="domain" description="DNA utilization protein HofO C-terminal" evidence="2">
    <location>
        <begin position="82"/>
        <end position="150"/>
    </location>
</feature>
<dbReference type="EMBL" id="FJZI01000017">
    <property type="protein sequence ID" value="CZY14581.1"/>
    <property type="molecule type" value="Genomic_DNA"/>
</dbReference>
<dbReference type="Pfam" id="PF25319">
    <property type="entry name" value="HofO"/>
    <property type="match status" value="1"/>
</dbReference>
<keyword evidence="1" id="KW-1133">Transmembrane helix</keyword>
<evidence type="ECO:0000313" key="3">
    <source>
        <dbReference type="EMBL" id="CZY14581.1"/>
    </source>
</evidence>
<evidence type="ECO:0000256" key="1">
    <source>
        <dbReference type="SAM" id="Phobius"/>
    </source>
</evidence>
<keyword evidence="1" id="KW-0472">Membrane</keyword>
<gene>
    <name evidence="3" type="primary">hofO</name>
    <name evidence="3" type="ORF">SAMEA2273372_04362</name>
</gene>